<evidence type="ECO:0000313" key="10">
    <source>
        <dbReference type="Proteomes" id="UP000678393"/>
    </source>
</evidence>
<dbReference type="GO" id="GO:0000139">
    <property type="term" value="C:Golgi membrane"/>
    <property type="evidence" value="ECO:0007669"/>
    <property type="project" value="UniProtKB-SubCell"/>
</dbReference>
<comment type="similarity">
    <text evidence="3 7">Belongs to the glycosyltransferase 10 family.</text>
</comment>
<evidence type="ECO:0000256" key="1">
    <source>
        <dbReference type="ARBA" id="ARBA00004323"/>
    </source>
</evidence>
<feature type="non-terminal residue" evidence="9">
    <location>
        <position position="148"/>
    </location>
</feature>
<dbReference type="InterPro" id="IPR001503">
    <property type="entry name" value="Glyco_trans_10"/>
</dbReference>
<dbReference type="SUPFAM" id="SSF53756">
    <property type="entry name" value="UDP-Glycosyltransferase/glycogen phosphorylase"/>
    <property type="match status" value="1"/>
</dbReference>
<comment type="caution">
    <text evidence="9">The sequence shown here is derived from an EMBL/GenBank/DDBJ whole genome shotgun (WGS) entry which is preliminary data.</text>
</comment>
<evidence type="ECO:0000256" key="5">
    <source>
        <dbReference type="ARBA" id="ARBA00022679"/>
    </source>
</evidence>
<dbReference type="GO" id="GO:0008417">
    <property type="term" value="F:fucosyltransferase activity"/>
    <property type="evidence" value="ECO:0007669"/>
    <property type="project" value="InterPro"/>
</dbReference>
<keyword evidence="7" id="KW-0812">Transmembrane</keyword>
<proteinExistence type="inferred from homology"/>
<evidence type="ECO:0000256" key="4">
    <source>
        <dbReference type="ARBA" id="ARBA00022676"/>
    </source>
</evidence>
<dbReference type="InterPro" id="IPR038577">
    <property type="entry name" value="GT10-like_C_sf"/>
</dbReference>
<keyword evidence="7" id="KW-0472">Membrane</keyword>
<evidence type="ECO:0000256" key="3">
    <source>
        <dbReference type="ARBA" id="ARBA00008919"/>
    </source>
</evidence>
<keyword evidence="10" id="KW-1185">Reference proteome</keyword>
<keyword evidence="6 7" id="KW-0333">Golgi apparatus</keyword>
<dbReference type="GO" id="GO:0032580">
    <property type="term" value="C:Golgi cisterna membrane"/>
    <property type="evidence" value="ECO:0007669"/>
    <property type="project" value="UniProtKB-SubCell"/>
</dbReference>
<sequence length="148" mass="17421">FLLAFENSFCQDYVTEKFFRTFMDDFPVIPVVRGGTDYQRYFPQGTFVDTLDFRNPKELAAYLKKISKDHRKVATMLEAKSRYQFVAIHRHCQMCYLLHKYNITSSGIDPSVPTLDRTALTKTYTDVFRWLSQDKCYPPRDFTGALEK</sequence>
<keyword evidence="4 7" id="KW-0328">Glycosyltransferase</keyword>
<dbReference type="Proteomes" id="UP000678393">
    <property type="component" value="Unassembled WGS sequence"/>
</dbReference>
<evidence type="ECO:0000259" key="8">
    <source>
        <dbReference type="Pfam" id="PF00852"/>
    </source>
</evidence>
<accession>A0A8S3YQ04</accession>
<protein>
    <recommendedName>
        <fullName evidence="7">Fucosyltransferase</fullName>
        <ecNumber evidence="7">2.4.1.-</ecNumber>
    </recommendedName>
</protein>
<evidence type="ECO:0000313" key="9">
    <source>
        <dbReference type="EMBL" id="CAG5117371.1"/>
    </source>
</evidence>
<dbReference type="InterPro" id="IPR055270">
    <property type="entry name" value="Glyco_tran_10_C"/>
</dbReference>
<evidence type="ECO:0000256" key="7">
    <source>
        <dbReference type="RuleBase" id="RU003832"/>
    </source>
</evidence>
<comment type="subcellular location">
    <subcellularLocation>
        <location evidence="1">Golgi apparatus membrane</location>
        <topology evidence="1">Single-pass type II membrane protein</topology>
    </subcellularLocation>
    <subcellularLocation>
        <location evidence="7">Golgi apparatus</location>
        <location evidence="7">Golgi stack membrane</location>
        <topology evidence="7">Single-pass type II membrane protein</topology>
    </subcellularLocation>
</comment>
<dbReference type="PANTHER" id="PTHR48438">
    <property type="entry name" value="ALPHA-(1,3)-FUCOSYLTRANSFERASE C-RELATED"/>
    <property type="match status" value="1"/>
</dbReference>
<dbReference type="PANTHER" id="PTHR48438:SF1">
    <property type="entry name" value="ALPHA-(1,3)-FUCOSYLTRANSFERASE C-RELATED"/>
    <property type="match status" value="1"/>
</dbReference>
<evidence type="ECO:0000256" key="2">
    <source>
        <dbReference type="ARBA" id="ARBA00004922"/>
    </source>
</evidence>
<reference evidence="9" key="1">
    <citation type="submission" date="2021-04" db="EMBL/GenBank/DDBJ databases">
        <authorList>
            <consortium name="Molecular Ecology Group"/>
        </authorList>
    </citation>
    <scope>NUCLEOTIDE SEQUENCE</scope>
</reference>
<dbReference type="EC" id="2.4.1.-" evidence="7"/>
<dbReference type="Pfam" id="PF00852">
    <property type="entry name" value="Glyco_transf_10"/>
    <property type="match status" value="1"/>
</dbReference>
<organism evidence="9 10">
    <name type="scientific">Candidula unifasciata</name>
    <dbReference type="NCBI Taxonomy" id="100452"/>
    <lineage>
        <taxon>Eukaryota</taxon>
        <taxon>Metazoa</taxon>
        <taxon>Spiralia</taxon>
        <taxon>Lophotrochozoa</taxon>
        <taxon>Mollusca</taxon>
        <taxon>Gastropoda</taxon>
        <taxon>Heterobranchia</taxon>
        <taxon>Euthyneura</taxon>
        <taxon>Panpulmonata</taxon>
        <taxon>Eupulmonata</taxon>
        <taxon>Stylommatophora</taxon>
        <taxon>Helicina</taxon>
        <taxon>Helicoidea</taxon>
        <taxon>Geomitridae</taxon>
        <taxon>Candidula</taxon>
    </lineage>
</organism>
<gene>
    <name evidence="9" type="ORF">CUNI_LOCUS2929</name>
</gene>
<evidence type="ECO:0000256" key="6">
    <source>
        <dbReference type="ARBA" id="ARBA00023034"/>
    </source>
</evidence>
<dbReference type="EMBL" id="CAJHNH020000393">
    <property type="protein sequence ID" value="CAG5117371.1"/>
    <property type="molecule type" value="Genomic_DNA"/>
</dbReference>
<dbReference type="OrthoDB" id="8057859at2759"/>
<name>A0A8S3YQ04_9EUPU</name>
<feature type="domain" description="Fucosyltransferase C-terminal" evidence="8">
    <location>
        <begin position="1"/>
        <end position="102"/>
    </location>
</feature>
<keyword evidence="5 7" id="KW-0808">Transferase</keyword>
<dbReference type="Gene3D" id="3.40.50.11660">
    <property type="entry name" value="Glycosyl transferase family 10, C-terminal domain"/>
    <property type="match status" value="1"/>
</dbReference>
<dbReference type="AlphaFoldDB" id="A0A8S3YQ04"/>
<comment type="pathway">
    <text evidence="2">Protein modification; protein glycosylation.</text>
</comment>